<keyword evidence="1" id="KW-0472">Membrane</keyword>
<name>A0A096M0Z4_POEFO</name>
<dbReference type="Pfam" id="PF15756">
    <property type="entry name" value="DUF4690"/>
    <property type="match status" value="1"/>
</dbReference>
<reference evidence="4" key="1">
    <citation type="submission" date="2013-10" db="EMBL/GenBank/DDBJ databases">
        <authorList>
            <person name="Schartl M."/>
            <person name="Warren W."/>
        </authorList>
    </citation>
    <scope>NUCLEOTIDE SEQUENCE [LARGE SCALE GENOMIC DNA]</scope>
    <source>
        <strain evidence="4">female</strain>
    </source>
</reference>
<keyword evidence="1" id="KW-0812">Transmembrane</keyword>
<dbReference type="PANTHER" id="PTHR28453:SF1">
    <property type="entry name" value="PROTEIN SNORC"/>
    <property type="match status" value="1"/>
</dbReference>
<dbReference type="Ensembl" id="ENSPFOT00000027534.1">
    <property type="protein sequence ID" value="ENSPFOP00000025085.1"/>
    <property type="gene ID" value="ENSPFOG00000022215.1"/>
</dbReference>
<evidence type="ECO:0000256" key="2">
    <source>
        <dbReference type="SAM" id="SignalP"/>
    </source>
</evidence>
<keyword evidence="4" id="KW-1185">Reference proteome</keyword>
<evidence type="ECO:0008006" key="5">
    <source>
        <dbReference type="Google" id="ProtNLM"/>
    </source>
</evidence>
<reference evidence="3" key="3">
    <citation type="submission" date="2025-09" db="UniProtKB">
        <authorList>
            <consortium name="Ensembl"/>
        </authorList>
    </citation>
    <scope>IDENTIFICATION</scope>
</reference>
<feature type="chain" id="PRO_5046689388" description="Secondary ossification center associated regulator of chondrocyte maturation" evidence="2">
    <location>
        <begin position="26"/>
        <end position="125"/>
    </location>
</feature>
<sequence>MDAFTVSNRLSVCLFVCLLGNLVEPLHLCAETVLDPALSSRDHQDAMSGDPPVWMTEVTTKSHFLDNPGQTYTFDFEDSTQPPILDEGEGVLGPGAITAIVVAVFLGASVLLALIVITIRKFTAS</sequence>
<dbReference type="GO" id="GO:0051216">
    <property type="term" value="P:cartilage development"/>
    <property type="evidence" value="ECO:0007669"/>
    <property type="project" value="InterPro"/>
</dbReference>
<dbReference type="Proteomes" id="UP000028760">
    <property type="component" value="Unassembled WGS sequence"/>
</dbReference>
<evidence type="ECO:0000256" key="1">
    <source>
        <dbReference type="SAM" id="Phobius"/>
    </source>
</evidence>
<dbReference type="PANTHER" id="PTHR28453">
    <property type="entry name" value="PROTEIN SNORC"/>
    <property type="match status" value="1"/>
</dbReference>
<evidence type="ECO:0000313" key="3">
    <source>
        <dbReference type="Ensembl" id="ENSPFOP00000025085.1"/>
    </source>
</evidence>
<dbReference type="InterPro" id="IPR031500">
    <property type="entry name" value="SNORC"/>
</dbReference>
<dbReference type="EMBL" id="AYCK01022431">
    <property type="status" value="NOT_ANNOTATED_CDS"/>
    <property type="molecule type" value="Genomic_DNA"/>
</dbReference>
<reference evidence="3" key="2">
    <citation type="submission" date="2025-08" db="UniProtKB">
        <authorList>
            <consortium name="Ensembl"/>
        </authorList>
    </citation>
    <scope>IDENTIFICATION</scope>
</reference>
<proteinExistence type="predicted"/>
<dbReference type="GeneTree" id="ENSGT00730000114072"/>
<organism evidence="3 4">
    <name type="scientific">Poecilia formosa</name>
    <name type="common">Amazon molly</name>
    <name type="synonym">Limia formosa</name>
    <dbReference type="NCBI Taxonomy" id="48698"/>
    <lineage>
        <taxon>Eukaryota</taxon>
        <taxon>Metazoa</taxon>
        <taxon>Chordata</taxon>
        <taxon>Craniata</taxon>
        <taxon>Vertebrata</taxon>
        <taxon>Euteleostomi</taxon>
        <taxon>Actinopterygii</taxon>
        <taxon>Neopterygii</taxon>
        <taxon>Teleostei</taxon>
        <taxon>Neoteleostei</taxon>
        <taxon>Acanthomorphata</taxon>
        <taxon>Ovalentaria</taxon>
        <taxon>Atherinomorphae</taxon>
        <taxon>Cyprinodontiformes</taxon>
        <taxon>Poeciliidae</taxon>
        <taxon>Poeciliinae</taxon>
        <taxon>Poecilia</taxon>
    </lineage>
</organism>
<keyword evidence="2" id="KW-0732">Signal</keyword>
<evidence type="ECO:0000313" key="4">
    <source>
        <dbReference type="Proteomes" id="UP000028760"/>
    </source>
</evidence>
<dbReference type="AlphaFoldDB" id="A0A096M0Z4"/>
<accession>A0A096M0Z4</accession>
<dbReference type="eggNOG" id="ENOG502S8U6">
    <property type="taxonomic scope" value="Eukaryota"/>
</dbReference>
<feature type="transmembrane region" description="Helical" evidence="1">
    <location>
        <begin position="96"/>
        <end position="119"/>
    </location>
</feature>
<protein>
    <recommendedName>
        <fullName evidence="5">Secondary ossification center associated regulator of chondrocyte maturation</fullName>
    </recommendedName>
</protein>
<keyword evidence="1" id="KW-1133">Transmembrane helix</keyword>
<feature type="signal peptide" evidence="2">
    <location>
        <begin position="1"/>
        <end position="25"/>
    </location>
</feature>